<evidence type="ECO:0000313" key="1">
    <source>
        <dbReference type="EMBL" id="CDL11293.1"/>
    </source>
</evidence>
<reference evidence="1" key="1">
    <citation type="submission" date="2013-10" db="EMBL/GenBank/DDBJ databases">
        <title>Antibiotic resistance diversity of beta-lactamase producers in the General Hospital Vienna.</title>
        <authorList>
            <person name="Barisic I."/>
            <person name="Mitteregger D."/>
            <person name="Hirschl A.M."/>
            <person name="Noehammer C."/>
            <person name="Wiesinger-Mayr H."/>
        </authorList>
    </citation>
    <scope>NUCLEOTIDE SEQUENCE [LARGE SCALE GENOMIC DNA]</scope>
    <source>
        <strain evidence="1">IS43</strain>
    </source>
</reference>
<name>W1DPH5_KLEPN</name>
<keyword evidence="2" id="KW-1185">Reference proteome</keyword>
<accession>W1DPH5</accession>
<comment type="caution">
    <text evidence="1">The sequence shown here is derived from an EMBL/GenBank/DDBJ whole genome shotgun (WGS) entry which is preliminary data.</text>
</comment>
<dbReference type="AlphaFoldDB" id="W1DPH5"/>
<sequence length="41" mass="4818">MNKRGIPLDHRQNKPVEVVHSETERVPHFLNQFSLGCQYLV</sequence>
<dbReference type="EMBL" id="CBWK010000632">
    <property type="protein sequence ID" value="CDL11293.1"/>
    <property type="molecule type" value="Genomic_DNA"/>
</dbReference>
<protein>
    <submittedName>
        <fullName evidence="1">Uncharacterized protein</fullName>
    </submittedName>
</protein>
<dbReference type="Proteomes" id="UP000019183">
    <property type="component" value="Unassembled WGS sequence"/>
</dbReference>
<evidence type="ECO:0000313" key="2">
    <source>
        <dbReference type="Proteomes" id="UP000019183"/>
    </source>
</evidence>
<organism evidence="1 2">
    <name type="scientific">Klebsiella pneumoniae IS43</name>
    <dbReference type="NCBI Taxonomy" id="1432552"/>
    <lineage>
        <taxon>Bacteria</taxon>
        <taxon>Pseudomonadati</taxon>
        <taxon>Pseudomonadota</taxon>
        <taxon>Gammaproteobacteria</taxon>
        <taxon>Enterobacterales</taxon>
        <taxon>Enterobacteriaceae</taxon>
        <taxon>Klebsiella/Raoultella group</taxon>
        <taxon>Klebsiella</taxon>
        <taxon>Klebsiella pneumoniae complex</taxon>
    </lineage>
</organism>
<proteinExistence type="predicted"/>